<evidence type="ECO:0000256" key="7">
    <source>
        <dbReference type="ARBA" id="ARBA00023235"/>
    </source>
</evidence>
<feature type="region of interest" description="Disordered" evidence="12">
    <location>
        <begin position="782"/>
        <end position="877"/>
    </location>
</feature>
<feature type="domain" description="UvrD-like helicase C-terminal" evidence="14">
    <location>
        <begin position="285"/>
        <end position="593"/>
    </location>
</feature>
<keyword evidence="3 11" id="KW-0378">Hydrolase</keyword>
<evidence type="ECO:0000256" key="5">
    <source>
        <dbReference type="ARBA" id="ARBA00022840"/>
    </source>
</evidence>
<dbReference type="InterPro" id="IPR027417">
    <property type="entry name" value="P-loop_NTPase"/>
</dbReference>
<dbReference type="CDD" id="cd18807">
    <property type="entry name" value="SF1_C_UvrD"/>
    <property type="match status" value="1"/>
</dbReference>
<evidence type="ECO:0000313" key="16">
    <source>
        <dbReference type="Proteomes" id="UP000266188"/>
    </source>
</evidence>
<accession>A0A3A2ZVK7</accession>
<keyword evidence="2 11" id="KW-0547">Nucleotide-binding</keyword>
<dbReference type="PANTHER" id="PTHR11070:SF2">
    <property type="entry name" value="ATP-DEPENDENT DNA HELICASE SRS2"/>
    <property type="match status" value="1"/>
</dbReference>
<evidence type="ECO:0000259" key="14">
    <source>
        <dbReference type="PROSITE" id="PS51217"/>
    </source>
</evidence>
<evidence type="ECO:0000256" key="2">
    <source>
        <dbReference type="ARBA" id="ARBA00022741"/>
    </source>
</evidence>
<dbReference type="Proteomes" id="UP000266188">
    <property type="component" value="Unassembled WGS sequence"/>
</dbReference>
<proteinExistence type="inferred from homology"/>
<dbReference type="GO" id="GO:0043138">
    <property type="term" value="F:3'-5' DNA helicase activity"/>
    <property type="evidence" value="ECO:0007669"/>
    <property type="project" value="UniProtKB-EC"/>
</dbReference>
<dbReference type="STRING" id="2070753.A0A3A2ZVK7"/>
<feature type="compositionally biased region" description="Acidic residues" evidence="12">
    <location>
        <begin position="528"/>
        <end position="540"/>
    </location>
</feature>
<feature type="region of interest" description="Disordered" evidence="12">
    <location>
        <begin position="525"/>
        <end position="551"/>
    </location>
</feature>
<feature type="region of interest" description="Disordered" evidence="12">
    <location>
        <begin position="891"/>
        <end position="910"/>
    </location>
</feature>
<reference evidence="16" key="1">
    <citation type="submission" date="2017-02" db="EMBL/GenBank/DDBJ databases">
        <authorList>
            <person name="Tafer H."/>
            <person name="Lopandic K."/>
        </authorList>
    </citation>
    <scope>NUCLEOTIDE SEQUENCE [LARGE SCALE GENOMIC DNA]</scope>
    <source>
        <strain evidence="16">CBS 366.77</strain>
    </source>
</reference>
<feature type="domain" description="UvrD-like helicase ATP-binding" evidence="13">
    <location>
        <begin position="6"/>
        <end position="284"/>
    </location>
</feature>
<name>A0A3A2ZVK7_9EURO</name>
<dbReference type="InterPro" id="IPR014017">
    <property type="entry name" value="DNA_helicase_UvrD-like_C"/>
</dbReference>
<organism evidence="15 16">
    <name type="scientific">Aspergillus sclerotialis</name>
    <dbReference type="NCBI Taxonomy" id="2070753"/>
    <lineage>
        <taxon>Eukaryota</taxon>
        <taxon>Fungi</taxon>
        <taxon>Dikarya</taxon>
        <taxon>Ascomycota</taxon>
        <taxon>Pezizomycotina</taxon>
        <taxon>Eurotiomycetes</taxon>
        <taxon>Eurotiomycetidae</taxon>
        <taxon>Eurotiales</taxon>
        <taxon>Aspergillaceae</taxon>
        <taxon>Aspergillus</taxon>
        <taxon>Aspergillus subgen. Polypaecilum</taxon>
    </lineage>
</organism>
<dbReference type="PROSITE" id="PS51217">
    <property type="entry name" value="UVRD_HELICASE_CTER"/>
    <property type="match status" value="1"/>
</dbReference>
<dbReference type="FunFam" id="1.10.486.10:FF:000011">
    <property type="entry name" value="ATP-depentend DNA helicase, putative"/>
    <property type="match status" value="1"/>
</dbReference>
<evidence type="ECO:0000256" key="12">
    <source>
        <dbReference type="SAM" id="MobiDB-lite"/>
    </source>
</evidence>
<comment type="similarity">
    <text evidence="1">Belongs to the helicase family. UvrD subfamily.</text>
</comment>
<keyword evidence="5 11" id="KW-0067">ATP-binding</keyword>
<dbReference type="GO" id="GO:0016787">
    <property type="term" value="F:hydrolase activity"/>
    <property type="evidence" value="ECO:0007669"/>
    <property type="project" value="UniProtKB-UniRule"/>
</dbReference>
<dbReference type="GO" id="GO:0003677">
    <property type="term" value="F:DNA binding"/>
    <property type="evidence" value="ECO:0007669"/>
    <property type="project" value="UniProtKB-KW"/>
</dbReference>
<comment type="catalytic activity">
    <reaction evidence="8">
        <text>Couples ATP hydrolysis with the unwinding of duplex DNA by translocating in the 3'-5' direction.</text>
        <dbReference type="EC" id="5.6.2.4"/>
    </reaction>
</comment>
<evidence type="ECO:0000256" key="4">
    <source>
        <dbReference type="ARBA" id="ARBA00022806"/>
    </source>
</evidence>
<comment type="caution">
    <text evidence="15">The sequence shown here is derived from an EMBL/GenBank/DDBJ whole genome shotgun (WGS) entry which is preliminary data.</text>
</comment>
<dbReference type="Gene3D" id="1.10.486.10">
    <property type="entry name" value="PCRA, domain 4"/>
    <property type="match status" value="1"/>
</dbReference>
<dbReference type="Gene3D" id="3.40.50.300">
    <property type="entry name" value="P-loop containing nucleotide triphosphate hydrolases"/>
    <property type="match status" value="2"/>
</dbReference>
<evidence type="ECO:0000256" key="6">
    <source>
        <dbReference type="ARBA" id="ARBA00023125"/>
    </source>
</evidence>
<evidence type="ECO:0000256" key="1">
    <source>
        <dbReference type="ARBA" id="ARBA00009922"/>
    </source>
</evidence>
<feature type="binding site" evidence="11">
    <location>
        <begin position="27"/>
        <end position="34"/>
    </location>
    <ligand>
        <name>ATP</name>
        <dbReference type="ChEBI" id="CHEBI:30616"/>
    </ligand>
</feature>
<dbReference type="PROSITE" id="PS51198">
    <property type="entry name" value="UVRD_HELICASE_ATP_BIND"/>
    <property type="match status" value="1"/>
</dbReference>
<keyword evidence="4 11" id="KW-0347">Helicase</keyword>
<evidence type="ECO:0000256" key="8">
    <source>
        <dbReference type="ARBA" id="ARBA00034617"/>
    </source>
</evidence>
<gene>
    <name evidence="15" type="ORF">PHISCL_00532</name>
</gene>
<keyword evidence="7" id="KW-0413">Isomerase</keyword>
<dbReference type="OrthoDB" id="1470711at2759"/>
<dbReference type="SUPFAM" id="SSF52540">
    <property type="entry name" value="P-loop containing nucleoside triphosphate hydrolases"/>
    <property type="match status" value="1"/>
</dbReference>
<dbReference type="Pfam" id="PF00580">
    <property type="entry name" value="UvrD-helicase"/>
    <property type="match status" value="1"/>
</dbReference>
<dbReference type="PANTHER" id="PTHR11070">
    <property type="entry name" value="UVRD / RECB / PCRA DNA HELICASE FAMILY MEMBER"/>
    <property type="match status" value="1"/>
</dbReference>
<evidence type="ECO:0000256" key="9">
    <source>
        <dbReference type="ARBA" id="ARBA00034808"/>
    </source>
</evidence>
<dbReference type="CDD" id="cd17932">
    <property type="entry name" value="DEXQc_UvrD"/>
    <property type="match status" value="1"/>
</dbReference>
<feature type="compositionally biased region" description="Basic residues" evidence="12">
    <location>
        <begin position="858"/>
        <end position="868"/>
    </location>
</feature>
<dbReference type="Gene3D" id="1.10.10.160">
    <property type="match status" value="1"/>
</dbReference>
<feature type="compositionally biased region" description="Low complexity" evidence="12">
    <location>
        <begin position="813"/>
        <end position="827"/>
    </location>
</feature>
<dbReference type="InterPro" id="IPR000212">
    <property type="entry name" value="DNA_helicase_UvrD/REP"/>
</dbReference>
<protein>
    <recommendedName>
        <fullName evidence="9">DNA 3'-5' helicase</fullName>
        <ecNumber evidence="9">5.6.2.4</ecNumber>
    </recommendedName>
</protein>
<comment type="catalytic activity">
    <reaction evidence="10">
        <text>ATP + H2O = ADP + phosphate + H(+)</text>
        <dbReference type="Rhea" id="RHEA:13065"/>
        <dbReference type="ChEBI" id="CHEBI:15377"/>
        <dbReference type="ChEBI" id="CHEBI:15378"/>
        <dbReference type="ChEBI" id="CHEBI:30616"/>
        <dbReference type="ChEBI" id="CHEBI:43474"/>
        <dbReference type="ChEBI" id="CHEBI:456216"/>
        <dbReference type="EC" id="5.6.2.4"/>
    </reaction>
</comment>
<dbReference type="GO" id="GO:0005524">
    <property type="term" value="F:ATP binding"/>
    <property type="evidence" value="ECO:0007669"/>
    <property type="project" value="UniProtKB-UniRule"/>
</dbReference>
<keyword evidence="6" id="KW-0238">DNA-binding</keyword>
<dbReference type="Pfam" id="PF13361">
    <property type="entry name" value="UvrD_C"/>
    <property type="match status" value="1"/>
</dbReference>
<dbReference type="GO" id="GO:0000725">
    <property type="term" value="P:recombinational repair"/>
    <property type="evidence" value="ECO:0007669"/>
    <property type="project" value="TreeGrafter"/>
</dbReference>
<evidence type="ECO:0000256" key="3">
    <source>
        <dbReference type="ARBA" id="ARBA00022801"/>
    </source>
</evidence>
<evidence type="ECO:0000313" key="15">
    <source>
        <dbReference type="EMBL" id="RJE27179.1"/>
    </source>
</evidence>
<dbReference type="InterPro" id="IPR013986">
    <property type="entry name" value="DExx_box_DNA_helicase_dom_sf"/>
</dbReference>
<dbReference type="EMBL" id="MVGC01000008">
    <property type="protein sequence ID" value="RJE27179.1"/>
    <property type="molecule type" value="Genomic_DNA"/>
</dbReference>
<dbReference type="AlphaFoldDB" id="A0A3A2ZVK7"/>
<dbReference type="EC" id="5.6.2.4" evidence="9"/>
<keyword evidence="16" id="KW-1185">Reference proteome</keyword>
<dbReference type="InterPro" id="IPR014016">
    <property type="entry name" value="UvrD-like_ATP-bd"/>
</dbReference>
<evidence type="ECO:0000259" key="13">
    <source>
        <dbReference type="PROSITE" id="PS51198"/>
    </source>
</evidence>
<sequence>MDYILDGLNTAQRAAVSSPASVLQVLAPPGSGKTKTLTARVAYLLSHYGYRPQDVICCTFTIKASREMRERIGKLMGDDVESRLILGTFHSICRRYLVKYGYLIGLRRGFGIADSSDSLAIIRRILKGSNFSIQPNAARSQISYQKAHGVSPDEFSARVKARNTKFAEQQELVHIYRAYESALATSNLLDYDDLLLRCADLLKRHPDCVSNVQAVLVDEFQDTNRIQYELMNLFASRNRRITIVGDPDQSIYGFRSAEIRNLTRMQRFYKDTSVVLLEDNYRSSGSILISAQDVIEQDSSRPPKKLQPTHCIGTMPVLRKLPTPVAEAKWMVQEIKRCIAMAGKLLKYSDVAVLLRSASLSRHIESEMGRMGVPYKMVGGSRFFDRVEVKLLLDYLRVVSHAENSDALLRVINVPSRRLGDESIKLLSSGAEEANVPLWDFVRDVAQGRRSTKKPLSSQANQGISTFVGLIQTGKQKLLEWKDNSAPRNLLQFFIDKLSFQEYIRKTYQPDEEGRWSNVEELLSQAEDTAEEKTEQDDSLPEIQGVKQQQSHPGEDALARFLANVALSTDTVSQEGEEQKEKVTISTIHAAKGLEWPVVFVPGVYEGSIPHSRADDPDEERRLLYVAMTRAQALLYLSFPLESQSGFETKQTYLTSFLPDDIIANRFRLVGPRLEENVVYQIADILRRPRPLVEDMLKGLDDLPSTRDDRWTADGVDMSNTVIRWDGSEAPNACQEPFPKRRRCEQVQSSTTTYFSSPNYTMTNASNFSVQSTSSVGFSTARNYIQTNPPPRAEPGQSIKNVTSTAGRKKGPSKSQNSNQSTSSNAQKPQTPGDAIGHPKHAASNPVTSKPSIPPKLAGHRPQARPRLSRPTFEPAETNNYSWLTDLLEGAENPASGSHTGRQNDEIPNAKRNKVQADLGSGELKSSSGQTGGVRQAATFHATTMSTLHNPATQVGRKTLGIRRNLGNGWEARMNRERNGYSR</sequence>
<evidence type="ECO:0000256" key="10">
    <source>
        <dbReference type="ARBA" id="ARBA00048988"/>
    </source>
</evidence>
<evidence type="ECO:0000256" key="11">
    <source>
        <dbReference type="PROSITE-ProRule" id="PRU00560"/>
    </source>
</evidence>
<dbReference type="GO" id="GO:0005634">
    <property type="term" value="C:nucleus"/>
    <property type="evidence" value="ECO:0007669"/>
    <property type="project" value="TreeGrafter"/>
</dbReference>